<evidence type="ECO:0000259" key="2">
    <source>
        <dbReference type="Pfam" id="PF07859"/>
    </source>
</evidence>
<dbReference type="AlphaFoldDB" id="A0A558GNQ2"/>
<dbReference type="SUPFAM" id="SSF53474">
    <property type="entry name" value="alpha/beta-Hydrolases"/>
    <property type="match status" value="1"/>
</dbReference>
<dbReference type="EMBL" id="VNFK01000024">
    <property type="protein sequence ID" value="TVU58476.1"/>
    <property type="molecule type" value="Genomic_DNA"/>
</dbReference>
<dbReference type="InterPro" id="IPR029058">
    <property type="entry name" value="AB_hydrolase_fold"/>
</dbReference>
<comment type="caution">
    <text evidence="3">The sequence shown here is derived from an EMBL/GenBank/DDBJ whole genome shotgun (WGS) entry which is preliminary data.</text>
</comment>
<name>A0A558GNQ2_PAENT</name>
<keyword evidence="1 3" id="KW-0378">Hydrolase</keyword>
<feature type="domain" description="Alpha/beta hydrolase fold-3" evidence="2">
    <location>
        <begin position="38"/>
        <end position="263"/>
    </location>
</feature>
<dbReference type="Proteomes" id="UP000316500">
    <property type="component" value="Unassembled WGS sequence"/>
</dbReference>
<dbReference type="InterPro" id="IPR013094">
    <property type="entry name" value="AB_hydrolase_3"/>
</dbReference>
<evidence type="ECO:0000313" key="3">
    <source>
        <dbReference type="EMBL" id="TVU58476.1"/>
    </source>
</evidence>
<evidence type="ECO:0000256" key="1">
    <source>
        <dbReference type="ARBA" id="ARBA00022801"/>
    </source>
</evidence>
<gene>
    <name evidence="3" type="ORF">FQP90_21255</name>
</gene>
<protein>
    <submittedName>
        <fullName evidence="3">Alpha/beta hydrolase</fullName>
    </submittedName>
</protein>
<dbReference type="RefSeq" id="WP_144653055.1">
    <property type="nucleotide sequence ID" value="NZ_VNFK01000024.1"/>
</dbReference>
<dbReference type="OrthoDB" id="3181909at2"/>
<dbReference type="InterPro" id="IPR050300">
    <property type="entry name" value="GDXG_lipolytic_enzyme"/>
</dbReference>
<dbReference type="GO" id="GO:0016787">
    <property type="term" value="F:hydrolase activity"/>
    <property type="evidence" value="ECO:0007669"/>
    <property type="project" value="UniProtKB-KW"/>
</dbReference>
<reference evidence="3 4" key="1">
    <citation type="submission" date="2019-07" db="EMBL/GenBank/DDBJ databases">
        <title>Diversity of Bacteria from Kongsfjorden, Arctic.</title>
        <authorList>
            <person name="Yu Y."/>
        </authorList>
    </citation>
    <scope>NUCLEOTIDE SEQUENCE [LARGE SCALE GENOMIC DNA]</scope>
    <source>
        <strain evidence="3 4">SM1928</strain>
    </source>
</reference>
<organism evidence="3 4">
    <name type="scientific">Paenarthrobacter nitroguajacolicus</name>
    <name type="common">Arthrobacter nitroguajacolicus</name>
    <dbReference type="NCBI Taxonomy" id="211146"/>
    <lineage>
        <taxon>Bacteria</taxon>
        <taxon>Bacillati</taxon>
        <taxon>Actinomycetota</taxon>
        <taxon>Actinomycetes</taxon>
        <taxon>Micrococcales</taxon>
        <taxon>Micrococcaceae</taxon>
        <taxon>Paenarthrobacter</taxon>
    </lineage>
</organism>
<accession>A0A558GNQ2</accession>
<dbReference type="PANTHER" id="PTHR48081:SF8">
    <property type="entry name" value="ALPHA_BETA HYDROLASE FOLD-3 DOMAIN-CONTAINING PROTEIN-RELATED"/>
    <property type="match status" value="1"/>
</dbReference>
<dbReference type="Pfam" id="PF07859">
    <property type="entry name" value="Abhydrolase_3"/>
    <property type="match status" value="1"/>
</dbReference>
<dbReference type="PANTHER" id="PTHR48081">
    <property type="entry name" value="AB HYDROLASE SUPERFAMILY PROTEIN C4A8.06C"/>
    <property type="match status" value="1"/>
</dbReference>
<sequence length="292" mass="30728">MTPNLLASEITIEDLTIEGPHGAIPVRTYLPSTATRGLVWVHGGAFAFGDIDQPESDWVAREMAARGVAVVTVDYRLAAVPEWASAALGAPVREGVLFPVASEEVTAAFTWASTLLPGVQPSDWSLGGASAGANLSAGAAMRLRDEGVTLPRTLLLAYGLFHAELPPLQAELAAKYAGLPLEYAVFTPEVVQLINLNYVGDPAQLSNAYAFAGGHTLEGLPPTFLLNSEADSIRASGDKFGAELVAAGVDVLMICEKGTLHGHLDNPDSPAAVRSIRRMATWLTSDLITEQG</sequence>
<proteinExistence type="predicted"/>
<dbReference type="Gene3D" id="3.40.50.1820">
    <property type="entry name" value="alpha/beta hydrolase"/>
    <property type="match status" value="1"/>
</dbReference>
<evidence type="ECO:0000313" key="4">
    <source>
        <dbReference type="Proteomes" id="UP000316500"/>
    </source>
</evidence>